<comment type="caution">
    <text evidence="16">The sequence shown here is derived from an EMBL/GenBank/DDBJ whole genome shotgun (WGS) entry which is preliminary data.</text>
</comment>
<feature type="region of interest" description="Disordered" evidence="14">
    <location>
        <begin position="1035"/>
        <end position="1108"/>
    </location>
</feature>
<evidence type="ECO:0000313" key="16">
    <source>
        <dbReference type="EMBL" id="KRX04740.1"/>
    </source>
</evidence>
<evidence type="ECO:0000256" key="2">
    <source>
        <dbReference type="ARBA" id="ARBA00022448"/>
    </source>
</evidence>
<dbReference type="SUPFAM" id="SSF49879">
    <property type="entry name" value="SMAD/FHA domain"/>
    <property type="match status" value="1"/>
</dbReference>
<dbReference type="InterPro" id="IPR006145">
    <property type="entry name" value="PsdUridine_synth_RsuA/RluA"/>
</dbReference>
<keyword evidence="3 13" id="KW-0547">Nucleotide-binding</keyword>
<organism evidence="16 17">
    <name type="scientific">Pseudocohnilembus persalinus</name>
    <name type="common">Ciliate</name>
    <dbReference type="NCBI Taxonomy" id="266149"/>
    <lineage>
        <taxon>Eukaryota</taxon>
        <taxon>Sar</taxon>
        <taxon>Alveolata</taxon>
        <taxon>Ciliophora</taxon>
        <taxon>Intramacronucleata</taxon>
        <taxon>Oligohymenophorea</taxon>
        <taxon>Scuticociliatia</taxon>
        <taxon>Philasterida</taxon>
        <taxon>Pseudocohnilembidae</taxon>
        <taxon>Pseudocohnilembus</taxon>
    </lineage>
</organism>
<dbReference type="Pfam" id="PF00849">
    <property type="entry name" value="PseudoU_synth_2"/>
    <property type="match status" value="1"/>
</dbReference>
<dbReference type="Pfam" id="PF00225">
    <property type="entry name" value="Kinesin"/>
    <property type="match status" value="1"/>
</dbReference>
<dbReference type="OrthoDB" id="303838at2759"/>
<keyword evidence="6" id="KW-0496">Mitochondrion</keyword>
<feature type="compositionally biased region" description="Polar residues" evidence="14">
    <location>
        <begin position="1098"/>
        <end position="1108"/>
    </location>
</feature>
<dbReference type="PROSITE" id="PS50067">
    <property type="entry name" value="KINESIN_MOTOR_2"/>
    <property type="match status" value="1"/>
</dbReference>
<comment type="subcellular location">
    <subcellularLocation>
        <location evidence="1">Mitochondrion membrane</location>
        <topology evidence="1">Peripheral membrane protein</topology>
    </subcellularLocation>
</comment>
<keyword evidence="8 13" id="KW-0505">Motor protein</keyword>
<evidence type="ECO:0000256" key="14">
    <source>
        <dbReference type="SAM" id="MobiDB-lite"/>
    </source>
</evidence>
<keyword evidence="9" id="KW-0413">Isomerase</keyword>
<evidence type="ECO:0000256" key="1">
    <source>
        <dbReference type="ARBA" id="ARBA00004318"/>
    </source>
</evidence>
<dbReference type="Proteomes" id="UP000054937">
    <property type="component" value="Unassembled WGS sequence"/>
</dbReference>
<dbReference type="SUPFAM" id="SSF55174">
    <property type="entry name" value="Alpha-L RNA-binding motif"/>
    <property type="match status" value="1"/>
</dbReference>
<keyword evidence="12" id="KW-0694">RNA-binding</keyword>
<comment type="function">
    <text evidence="10">Microtubule-dependent motor protein required for mitochondrion morphology and transport of mitochondria in neuronal cells.</text>
</comment>
<comment type="similarity">
    <text evidence="13">Belongs to the TRAFAC class myosin-kinesin ATPase superfamily. Kinesin family.</text>
</comment>
<evidence type="ECO:0000256" key="10">
    <source>
        <dbReference type="ARBA" id="ARBA00054688"/>
    </source>
</evidence>
<dbReference type="OMA" id="GFKMNGR"/>
<protein>
    <recommendedName>
        <fullName evidence="11">Kinesin-like protein 6</fullName>
    </recommendedName>
</protein>
<dbReference type="InterPro" id="IPR036961">
    <property type="entry name" value="Kinesin_motor_dom_sf"/>
</dbReference>
<name>A0A0V0QR47_PSEPJ</name>
<evidence type="ECO:0000313" key="17">
    <source>
        <dbReference type="Proteomes" id="UP000054937"/>
    </source>
</evidence>
<evidence type="ECO:0000256" key="11">
    <source>
        <dbReference type="ARBA" id="ARBA00079247"/>
    </source>
</evidence>
<gene>
    <name evidence="16" type="ORF">PPERSA_11796</name>
</gene>
<accession>A0A0V0QR47</accession>
<sequence>MSVQVAVRVRPFNQREQELNSECIIDMYGKTTKLNHPDPKKVKEFTFDFSFWSHDGFEINEDGVSAAVDDKYADQRQVYDSVGTQILDNAWEGYNCCLFAYGQTGAGKSYSMVGYKPNIGIVPIACQEIFKRIDNNENDNITYEVFCSMQEIYNEKVQDLLVPISKRPNGGLKIRENKTIGFYVDGLTKYPVDSYEQIEQIMDDGSKNRTIASTQMNASSSRAHTIITIEFKQIEQTEEKKFEKSSVINLVDLAGSEKVGKTGATGDRLKEAGQINKSLSTLGLVISTLVDAQSGKKNIKVPYRDSCLTKILANALGGNSKTLMICAISPALDNYEETLSTLRYADQAKKIKNKAIVNESATDKLIRELNTELDVLRKKMEFFNSLMAQNNIDLTKIDMNDPDKVKGVVGGQLKEMLEVQAEMTANQNLVADANKDFKQKKNDIRKLENEFHYKEIDKTKPYLSNLNEDPQLSKKISYSLCKDKTYVGKRNGDPTPDIIINAMGMKQNHALFTYQDNKVYLEPVDEECSQYMFVNGDKVQEKIQLKNLDRIIFGTNSSFLIFIPGEETGTPDLPKDIDWEFAQQEMTSKFDKIKKKEEEQEMERQQKLLDEEVKQRLEELEKKNQAEKERQEEERKQKEEEYQQKIKQLQDEKERQEIEKQREQERQEFERKKIQQELEEKSEKLKIQEEEKEKKNRIKEKNHLVQRLHRILPRIVEVNLFAKELKRQIYLEPKIQQVLQNEIENPDEKQIQSKRIYVKVYNKEEGTVYKWDDNKFSNRYWIIKELINKYFETNEIPQLDNSEDPFWDPPEAELIGYTFYKLLSLAYLMDHPYALQVAGNSVKIGSLKVNAIPTDQKGQINLGEELQDDADFLEHPSQLIGKRLDFLMCIEQLELNESYKNIFIEYKIMDSNKNIETFKTQTIKQKGNVFDFNYIYHHHFENVDEEIIQYLSNKQLLIKIYGEEEIQKEQKQVGIKKKVIIPEEEKEDQLNPNDLATDQNILHQTTQKIQEQYQNQVQQQNGTNVGYQNDFNQAKQQYQQNQTKQSTNQQGQMYANTNKGQKPQDPNLAHSKNGDKSKKSKKNGNCRLRDPKMRQKDQQNSIQTDQNEQQNLIRLSKRMSDLNICSRRQADKFIEQGFVKVNGKIINELGTKIQINDKIELLKRGENILKNKITILINKPYEYVSNLPEHGNRSAYELLTKQNFFQENPDSLREQTVDIEPRHLAQLAPVGRLDLHSQGLMIYTQDGVLAKKLLSENSTIEKEYIVRVNEHVKLDKLKLLRNGVIEIDGQKVKKCFVERVNKEQLRFILKEGKKRQIRIMCEKVNLKVSGLKRVRIGNIQLSTLPEGKWRYMKQSEYDELLKLQPNQ</sequence>
<keyword evidence="17" id="KW-1185">Reference proteome</keyword>
<evidence type="ECO:0000256" key="4">
    <source>
        <dbReference type="ARBA" id="ARBA00022840"/>
    </source>
</evidence>
<dbReference type="InterPro" id="IPR000253">
    <property type="entry name" value="FHA_dom"/>
</dbReference>
<evidence type="ECO:0000259" key="15">
    <source>
        <dbReference type="PROSITE" id="PS50067"/>
    </source>
</evidence>
<dbReference type="PRINTS" id="PR00380">
    <property type="entry name" value="KINESINHEAVY"/>
</dbReference>
<dbReference type="FunFam" id="2.60.200.20:FF:000034">
    <property type="entry name" value="kinesin-like protein KIF28P"/>
    <property type="match status" value="1"/>
</dbReference>
<keyword evidence="5" id="KW-0175">Coiled coil</keyword>
<evidence type="ECO:0000256" key="13">
    <source>
        <dbReference type="PROSITE-ProRule" id="PRU00283"/>
    </source>
</evidence>
<dbReference type="InterPro" id="IPR001752">
    <property type="entry name" value="Kinesin_motor_dom"/>
</dbReference>
<dbReference type="GO" id="GO:0003723">
    <property type="term" value="F:RNA binding"/>
    <property type="evidence" value="ECO:0007669"/>
    <property type="project" value="UniProtKB-KW"/>
</dbReference>
<dbReference type="Gene3D" id="3.40.850.10">
    <property type="entry name" value="Kinesin motor domain"/>
    <property type="match status" value="1"/>
</dbReference>
<dbReference type="InterPro" id="IPR019821">
    <property type="entry name" value="Kinesin_motor_CS"/>
</dbReference>
<dbReference type="InterPro" id="IPR020103">
    <property type="entry name" value="PsdUridine_synth_cat_dom_sf"/>
</dbReference>
<evidence type="ECO:0000256" key="3">
    <source>
        <dbReference type="ARBA" id="ARBA00022741"/>
    </source>
</evidence>
<dbReference type="InterPro" id="IPR008984">
    <property type="entry name" value="SMAD_FHA_dom_sf"/>
</dbReference>
<dbReference type="Gene3D" id="3.10.290.10">
    <property type="entry name" value="RNA-binding S4 domain"/>
    <property type="match status" value="1"/>
</dbReference>
<dbReference type="SUPFAM" id="SSF55120">
    <property type="entry name" value="Pseudouridine synthase"/>
    <property type="match status" value="1"/>
</dbReference>
<dbReference type="Gene3D" id="3.30.2350.10">
    <property type="entry name" value="Pseudouridine synthase"/>
    <property type="match status" value="1"/>
</dbReference>
<feature type="region of interest" description="Disordered" evidence="14">
    <location>
        <begin position="623"/>
        <end position="661"/>
    </location>
</feature>
<dbReference type="InterPro" id="IPR027417">
    <property type="entry name" value="P-loop_NTPase"/>
</dbReference>
<dbReference type="GO" id="GO:0008017">
    <property type="term" value="F:microtubule binding"/>
    <property type="evidence" value="ECO:0007669"/>
    <property type="project" value="InterPro"/>
</dbReference>
<feature type="compositionally biased region" description="Basic and acidic residues" evidence="14">
    <location>
        <begin position="1087"/>
        <end position="1097"/>
    </location>
</feature>
<evidence type="ECO:0000256" key="12">
    <source>
        <dbReference type="PROSITE-ProRule" id="PRU00182"/>
    </source>
</evidence>
<dbReference type="FunFam" id="3.40.850.10:FF:000063">
    <property type="entry name" value="Kinesin-like protein"/>
    <property type="match status" value="1"/>
</dbReference>
<dbReference type="InterPro" id="IPR002942">
    <property type="entry name" value="S4_RNA-bd"/>
</dbReference>
<dbReference type="GO" id="GO:0001522">
    <property type="term" value="P:pseudouridine synthesis"/>
    <property type="evidence" value="ECO:0007669"/>
    <property type="project" value="InterPro"/>
</dbReference>
<dbReference type="Pfam" id="PF01479">
    <property type="entry name" value="S4"/>
    <property type="match status" value="1"/>
</dbReference>
<dbReference type="InParanoid" id="A0A0V0QR47"/>
<feature type="binding site" evidence="13">
    <location>
        <begin position="102"/>
        <end position="109"/>
    </location>
    <ligand>
        <name>ATP</name>
        <dbReference type="ChEBI" id="CHEBI:30616"/>
    </ligand>
</feature>
<keyword evidence="2" id="KW-0813">Transport</keyword>
<dbReference type="PROSITE" id="PS50889">
    <property type="entry name" value="S4"/>
    <property type="match status" value="1"/>
</dbReference>
<evidence type="ECO:0000256" key="8">
    <source>
        <dbReference type="ARBA" id="ARBA00023175"/>
    </source>
</evidence>
<evidence type="ECO:0000256" key="9">
    <source>
        <dbReference type="ARBA" id="ARBA00023235"/>
    </source>
</evidence>
<dbReference type="NCBIfam" id="TIGR00093">
    <property type="entry name" value="pseudouridine synthase"/>
    <property type="match status" value="1"/>
</dbReference>
<dbReference type="GO" id="GO:0009982">
    <property type="term" value="F:pseudouridine synthase activity"/>
    <property type="evidence" value="ECO:0007669"/>
    <property type="project" value="InterPro"/>
</dbReference>
<feature type="domain" description="Kinesin motor" evidence="15">
    <location>
        <begin position="2"/>
        <end position="351"/>
    </location>
</feature>
<dbReference type="SMART" id="SM00363">
    <property type="entry name" value="S4"/>
    <property type="match status" value="1"/>
</dbReference>
<dbReference type="Pfam" id="PF00498">
    <property type="entry name" value="FHA"/>
    <property type="match status" value="1"/>
</dbReference>
<evidence type="ECO:0000256" key="7">
    <source>
        <dbReference type="ARBA" id="ARBA00023136"/>
    </source>
</evidence>
<dbReference type="GO" id="GO:0003777">
    <property type="term" value="F:microtubule motor activity"/>
    <property type="evidence" value="ECO:0007669"/>
    <property type="project" value="InterPro"/>
</dbReference>
<dbReference type="SMART" id="SM00129">
    <property type="entry name" value="KISc"/>
    <property type="match status" value="1"/>
</dbReference>
<dbReference type="PANTHER" id="PTHR47117">
    <property type="entry name" value="STAR-RELATED LIPID TRANSFER PROTEIN 9"/>
    <property type="match status" value="1"/>
</dbReference>
<dbReference type="GO" id="GO:0007018">
    <property type="term" value="P:microtubule-based movement"/>
    <property type="evidence" value="ECO:0007669"/>
    <property type="project" value="InterPro"/>
</dbReference>
<evidence type="ECO:0000256" key="5">
    <source>
        <dbReference type="ARBA" id="ARBA00023054"/>
    </source>
</evidence>
<dbReference type="PROSITE" id="PS00411">
    <property type="entry name" value="KINESIN_MOTOR_1"/>
    <property type="match status" value="1"/>
</dbReference>
<feature type="compositionally biased region" description="Low complexity" evidence="14">
    <location>
        <begin position="1035"/>
        <end position="1052"/>
    </location>
</feature>
<dbReference type="CDD" id="cd00165">
    <property type="entry name" value="S4"/>
    <property type="match status" value="1"/>
</dbReference>
<dbReference type="GO" id="GO:0031966">
    <property type="term" value="C:mitochondrial membrane"/>
    <property type="evidence" value="ECO:0007669"/>
    <property type="project" value="UniProtKB-SubCell"/>
</dbReference>
<proteinExistence type="inferred from homology"/>
<keyword evidence="7" id="KW-0472">Membrane</keyword>
<dbReference type="GO" id="GO:0005524">
    <property type="term" value="F:ATP binding"/>
    <property type="evidence" value="ECO:0007669"/>
    <property type="project" value="UniProtKB-UniRule"/>
</dbReference>
<evidence type="ECO:0000256" key="6">
    <source>
        <dbReference type="ARBA" id="ARBA00023128"/>
    </source>
</evidence>
<dbReference type="Gene3D" id="2.60.200.20">
    <property type="match status" value="1"/>
</dbReference>
<keyword evidence="4 13" id="KW-0067">ATP-binding</keyword>
<dbReference type="InterPro" id="IPR036986">
    <property type="entry name" value="S4_RNA-bd_sf"/>
</dbReference>
<reference evidence="16 17" key="1">
    <citation type="journal article" date="2015" name="Sci. Rep.">
        <title>Genome of the facultative scuticociliatosis pathogen Pseudocohnilembus persalinus provides insight into its virulence through horizontal gene transfer.</title>
        <authorList>
            <person name="Xiong J."/>
            <person name="Wang G."/>
            <person name="Cheng J."/>
            <person name="Tian M."/>
            <person name="Pan X."/>
            <person name="Warren A."/>
            <person name="Jiang C."/>
            <person name="Yuan D."/>
            <person name="Miao W."/>
        </authorList>
    </citation>
    <scope>NUCLEOTIDE SEQUENCE [LARGE SCALE GENOMIC DNA]</scope>
    <source>
        <strain evidence="16">36N120E</strain>
    </source>
</reference>
<dbReference type="EMBL" id="LDAU01000111">
    <property type="protein sequence ID" value="KRX04740.1"/>
    <property type="molecule type" value="Genomic_DNA"/>
</dbReference>
<dbReference type="SUPFAM" id="SSF52540">
    <property type="entry name" value="P-loop containing nucleoside triphosphate hydrolases"/>
    <property type="match status" value="1"/>
</dbReference>
<dbReference type="InterPro" id="IPR000748">
    <property type="entry name" value="PsdUridine_synth_RsuA/RluB/E/F"/>
</dbReference>